<feature type="signal peptide" evidence="1">
    <location>
        <begin position="1"/>
        <end position="21"/>
    </location>
</feature>
<feature type="chain" id="PRO_5035760793" evidence="1">
    <location>
        <begin position="22"/>
        <end position="118"/>
    </location>
</feature>
<evidence type="ECO:0000256" key="1">
    <source>
        <dbReference type="SAM" id="SignalP"/>
    </source>
</evidence>
<organism evidence="2 3">
    <name type="scientific">Meloidogyne graminicola</name>
    <dbReference type="NCBI Taxonomy" id="189291"/>
    <lineage>
        <taxon>Eukaryota</taxon>
        <taxon>Metazoa</taxon>
        <taxon>Ecdysozoa</taxon>
        <taxon>Nematoda</taxon>
        <taxon>Chromadorea</taxon>
        <taxon>Rhabditida</taxon>
        <taxon>Tylenchina</taxon>
        <taxon>Tylenchomorpha</taxon>
        <taxon>Tylenchoidea</taxon>
        <taxon>Meloidogynidae</taxon>
        <taxon>Meloidogyninae</taxon>
        <taxon>Meloidogyne</taxon>
    </lineage>
</organism>
<accession>A0A8T0A274</accession>
<proteinExistence type="predicted"/>
<sequence length="118" mass="14168">MIIFLLLFYFLTLIPLAVISSHVFDKEIIINKSKSSSLFLNQEKQQNNKKEYLNKYCNYCNKCKNKLNNNIKYCFINYKVNSTLFKNEYCILNKYELNKLLNNNNKLINYLNLKSKEE</sequence>
<feature type="non-terminal residue" evidence="2">
    <location>
        <position position="1"/>
    </location>
</feature>
<keyword evidence="3" id="KW-1185">Reference proteome</keyword>
<gene>
    <name evidence="2" type="ORF">Mgra_00000042</name>
</gene>
<evidence type="ECO:0000313" key="2">
    <source>
        <dbReference type="EMBL" id="KAF7640214.1"/>
    </source>
</evidence>
<dbReference type="EMBL" id="JABEBT010000001">
    <property type="protein sequence ID" value="KAF7640214.1"/>
    <property type="molecule type" value="Genomic_DNA"/>
</dbReference>
<protein>
    <submittedName>
        <fullName evidence="2">Uncharacterized protein</fullName>
    </submittedName>
</protein>
<comment type="caution">
    <text evidence="2">The sequence shown here is derived from an EMBL/GenBank/DDBJ whole genome shotgun (WGS) entry which is preliminary data.</text>
</comment>
<dbReference type="AlphaFoldDB" id="A0A8T0A274"/>
<keyword evidence="1" id="KW-0732">Signal</keyword>
<evidence type="ECO:0000313" key="3">
    <source>
        <dbReference type="Proteomes" id="UP000605970"/>
    </source>
</evidence>
<reference evidence="2" key="1">
    <citation type="journal article" date="2020" name="Ecol. Evol.">
        <title>Genome structure and content of the rice root-knot nematode (Meloidogyne graminicola).</title>
        <authorList>
            <person name="Phan N.T."/>
            <person name="Danchin E.G.J."/>
            <person name="Klopp C."/>
            <person name="Perfus-Barbeoch L."/>
            <person name="Kozlowski D.K."/>
            <person name="Koutsovoulos G.D."/>
            <person name="Lopez-Roques C."/>
            <person name="Bouchez O."/>
            <person name="Zahm M."/>
            <person name="Besnard G."/>
            <person name="Bellafiore S."/>
        </authorList>
    </citation>
    <scope>NUCLEOTIDE SEQUENCE</scope>
    <source>
        <strain evidence="2">VN-18</strain>
    </source>
</reference>
<name>A0A8T0A274_9BILA</name>
<dbReference type="Proteomes" id="UP000605970">
    <property type="component" value="Unassembled WGS sequence"/>
</dbReference>